<proteinExistence type="predicted"/>
<evidence type="ECO:0000256" key="2">
    <source>
        <dbReference type="ARBA" id="ARBA00022741"/>
    </source>
</evidence>
<evidence type="ECO:0000256" key="1">
    <source>
        <dbReference type="ARBA" id="ARBA00022598"/>
    </source>
</evidence>
<dbReference type="VEuPathDB" id="TriTrypDB:TcIL3000_3_3320"/>
<organism evidence="4">
    <name type="scientific">Trypanosoma congolense (strain IL3000)</name>
    <dbReference type="NCBI Taxonomy" id="1068625"/>
    <lineage>
        <taxon>Eukaryota</taxon>
        <taxon>Discoba</taxon>
        <taxon>Euglenozoa</taxon>
        <taxon>Kinetoplastea</taxon>
        <taxon>Metakinetoplastina</taxon>
        <taxon>Trypanosomatida</taxon>
        <taxon>Trypanosomatidae</taxon>
        <taxon>Trypanosoma</taxon>
        <taxon>Nannomonas</taxon>
    </lineage>
</organism>
<name>G0UKJ3_TRYCI</name>
<dbReference type="Gene3D" id="3.30.470.20">
    <property type="entry name" value="ATP-grasp fold, B domain"/>
    <property type="match status" value="1"/>
</dbReference>
<dbReference type="InterPro" id="IPR004344">
    <property type="entry name" value="TTL/TTLL_fam"/>
</dbReference>
<dbReference type="EMBL" id="HE575316">
    <property type="protein sequence ID" value="CCC89898.1"/>
    <property type="molecule type" value="Genomic_DNA"/>
</dbReference>
<reference evidence="4" key="1">
    <citation type="journal article" date="2012" name="Proc. Natl. Acad. Sci. U.S.A.">
        <title>Antigenic diversity is generated by distinct evolutionary mechanisms in African trypanosome species.</title>
        <authorList>
            <person name="Jackson A.P."/>
            <person name="Berry A."/>
            <person name="Aslett M."/>
            <person name="Allison H.C."/>
            <person name="Burton P."/>
            <person name="Vavrova-Anderson J."/>
            <person name="Brown R."/>
            <person name="Browne H."/>
            <person name="Corton N."/>
            <person name="Hauser H."/>
            <person name="Gamble J."/>
            <person name="Gilderthorp R."/>
            <person name="Marcello L."/>
            <person name="McQuillan J."/>
            <person name="Otto T.D."/>
            <person name="Quail M.A."/>
            <person name="Sanders M.J."/>
            <person name="van Tonder A."/>
            <person name="Ginger M.L."/>
            <person name="Field M.C."/>
            <person name="Barry J.D."/>
            <person name="Hertz-Fowler C."/>
            <person name="Berriman M."/>
        </authorList>
    </citation>
    <scope>NUCLEOTIDE SEQUENCE</scope>
    <source>
        <strain evidence="4">IL3000</strain>
    </source>
</reference>
<dbReference type="AlphaFoldDB" id="G0UKJ3"/>
<dbReference type="PANTHER" id="PTHR12241:SF147">
    <property type="entry name" value="TUBULIN POLYGLUTAMYLASE TTLL7"/>
    <property type="match status" value="1"/>
</dbReference>
<dbReference type="GO" id="GO:0005524">
    <property type="term" value="F:ATP binding"/>
    <property type="evidence" value="ECO:0007669"/>
    <property type="project" value="UniProtKB-KW"/>
</dbReference>
<dbReference type="GO" id="GO:0000226">
    <property type="term" value="P:microtubule cytoskeleton organization"/>
    <property type="evidence" value="ECO:0007669"/>
    <property type="project" value="TreeGrafter"/>
</dbReference>
<accession>G0UKJ3</accession>
<keyword evidence="3" id="KW-0067">ATP-binding</keyword>
<evidence type="ECO:0000256" key="3">
    <source>
        <dbReference type="ARBA" id="ARBA00022840"/>
    </source>
</evidence>
<dbReference type="SUPFAM" id="SSF56059">
    <property type="entry name" value="Glutathione synthetase ATP-binding domain-like"/>
    <property type="match status" value="1"/>
</dbReference>
<dbReference type="GO" id="GO:0070740">
    <property type="term" value="F:tubulin-glutamic acid ligase activity"/>
    <property type="evidence" value="ECO:0007669"/>
    <property type="project" value="TreeGrafter"/>
</dbReference>
<dbReference type="GO" id="GO:0015631">
    <property type="term" value="F:tubulin binding"/>
    <property type="evidence" value="ECO:0007669"/>
    <property type="project" value="TreeGrafter"/>
</dbReference>
<keyword evidence="2" id="KW-0547">Nucleotide-binding</keyword>
<dbReference type="Pfam" id="PF03133">
    <property type="entry name" value="TTL"/>
    <property type="match status" value="3"/>
</dbReference>
<sequence length="519" mass="57785">MINELCHPSIRTPSKCIVVACANTRYHVVRTAAVQLGWHVEDGDREDVPPSFHGISLGEQPNSLSCAVASRGIKYDAAISPQILWLDKSVVGSRVATLSCFHRINHFAGMHVIARKAVLFRRLMRIRRQPDLAAPLSHALASFPWSFTPSTELLLLERFISDCDGGDIFILKPNKGCQGKGIVVTPEPLRVLSRMTPDEMNDCLVQQYVTRPLCIDRKKFDLRIYVLITSVVEGKPPRRGLHCTSATANKCDKKTTTPLDGLKLFVHYDGLVRICTEDYAFPSEANCRHENMHLTNYAVNKTAGNFAIEEVDADCGGGDGVTREGNKRDFKFLEEYINALPSDSYTETEGVCSTADGSVGSRWSTVLRRIDRCILLTVLSGLEVLQREFVGAGASRGSRSDAQNCFELLGFDVLLTEDLEPVLMEVNHSPSLFCESKFDFRTKQRVVMDVFRTLEPYVPSIENCRADSYAILQGSSSGRSGDCATGFRQISPTRVEGGGWTEEEMEMFRDMHTRAAKLR</sequence>
<dbReference type="GO" id="GO:0036064">
    <property type="term" value="C:ciliary basal body"/>
    <property type="evidence" value="ECO:0007669"/>
    <property type="project" value="TreeGrafter"/>
</dbReference>
<gene>
    <name evidence="4" type="ORF">TCIL3000_3_3320</name>
</gene>
<dbReference type="PROSITE" id="PS51221">
    <property type="entry name" value="TTL"/>
    <property type="match status" value="1"/>
</dbReference>
<evidence type="ECO:0008006" key="5">
    <source>
        <dbReference type="Google" id="ProtNLM"/>
    </source>
</evidence>
<keyword evidence="1" id="KW-0436">Ligase</keyword>
<evidence type="ECO:0000313" key="4">
    <source>
        <dbReference type="EMBL" id="CCC89898.1"/>
    </source>
</evidence>
<protein>
    <recommendedName>
        <fullName evidence="5">Tubulin-tyrosine ligase</fullName>
    </recommendedName>
</protein>
<dbReference type="PANTHER" id="PTHR12241">
    <property type="entry name" value="TUBULIN POLYGLUTAMYLASE"/>
    <property type="match status" value="1"/>
</dbReference>